<protein>
    <submittedName>
        <fullName evidence="3">Helix-turn-helix domain-containing protein</fullName>
    </submittedName>
</protein>
<proteinExistence type="predicted"/>
<evidence type="ECO:0000259" key="2">
    <source>
        <dbReference type="Pfam" id="PF01022"/>
    </source>
</evidence>
<accession>A0A1I3U644</accession>
<dbReference type="GO" id="GO:0003700">
    <property type="term" value="F:DNA-binding transcription factor activity"/>
    <property type="evidence" value="ECO:0007669"/>
    <property type="project" value="InterPro"/>
</dbReference>
<dbReference type="CDD" id="cd00090">
    <property type="entry name" value="HTH_ARSR"/>
    <property type="match status" value="1"/>
</dbReference>
<dbReference type="InterPro" id="IPR036390">
    <property type="entry name" value="WH_DNA-bd_sf"/>
</dbReference>
<evidence type="ECO:0000256" key="1">
    <source>
        <dbReference type="SAM" id="MobiDB-lite"/>
    </source>
</evidence>
<organism evidence="3 4">
    <name type="scientific">Streptomyces pini</name>
    <dbReference type="NCBI Taxonomy" id="1520580"/>
    <lineage>
        <taxon>Bacteria</taxon>
        <taxon>Bacillati</taxon>
        <taxon>Actinomycetota</taxon>
        <taxon>Actinomycetes</taxon>
        <taxon>Kitasatosporales</taxon>
        <taxon>Streptomycetaceae</taxon>
        <taxon>Streptomyces</taxon>
    </lineage>
</organism>
<dbReference type="OrthoDB" id="3730926at2"/>
<keyword evidence="4" id="KW-1185">Reference proteome</keyword>
<dbReference type="InterPro" id="IPR036388">
    <property type="entry name" value="WH-like_DNA-bd_sf"/>
</dbReference>
<dbReference type="EMBL" id="FOSG01000001">
    <property type="protein sequence ID" value="SFJ78059.1"/>
    <property type="molecule type" value="Genomic_DNA"/>
</dbReference>
<dbReference type="InterPro" id="IPR001845">
    <property type="entry name" value="HTH_ArsR_DNA-bd_dom"/>
</dbReference>
<reference evidence="4" key="1">
    <citation type="submission" date="2016-10" db="EMBL/GenBank/DDBJ databases">
        <authorList>
            <person name="Varghese N."/>
            <person name="Submissions S."/>
        </authorList>
    </citation>
    <scope>NUCLEOTIDE SEQUENCE [LARGE SCALE GENOMIC DNA]</scope>
    <source>
        <strain evidence="4">PL19</strain>
    </source>
</reference>
<feature type="domain" description="HTH arsR-type" evidence="2">
    <location>
        <begin position="107"/>
        <end position="149"/>
    </location>
</feature>
<feature type="region of interest" description="Disordered" evidence="1">
    <location>
        <begin position="23"/>
        <end position="43"/>
    </location>
</feature>
<dbReference type="SUPFAM" id="SSF46785">
    <property type="entry name" value="Winged helix' DNA-binding domain"/>
    <property type="match status" value="1"/>
</dbReference>
<name>A0A1I3U644_9ACTN</name>
<evidence type="ECO:0000313" key="3">
    <source>
        <dbReference type="EMBL" id="SFJ78059.1"/>
    </source>
</evidence>
<gene>
    <name evidence="3" type="ORF">SAMN05192584_101293</name>
</gene>
<dbReference type="Proteomes" id="UP000198928">
    <property type="component" value="Unassembled WGS sequence"/>
</dbReference>
<dbReference type="AlphaFoldDB" id="A0A1I3U644"/>
<dbReference type="InterPro" id="IPR011991">
    <property type="entry name" value="ArsR-like_HTH"/>
</dbReference>
<sequence>MSEDVPSWDALAGQVAGLAQRVSELEERLGSGTEGPQDEEEPGDAYLVLPQLRELLRDAAHGGVLFAGSVTGPGGERVEWERSAVTDSLLGSDWPELADTLGALGQPVRLRLLQALLEGRTAVAELMELDGLGTTGQVYHHLRQLVSAGWLETVGRGRYQVPPTRLVPLLVVITAARR</sequence>
<dbReference type="RefSeq" id="WP_093846875.1">
    <property type="nucleotide sequence ID" value="NZ_FOSG01000001.1"/>
</dbReference>
<dbReference type="Gene3D" id="1.10.10.10">
    <property type="entry name" value="Winged helix-like DNA-binding domain superfamily/Winged helix DNA-binding domain"/>
    <property type="match status" value="1"/>
</dbReference>
<dbReference type="Pfam" id="PF01022">
    <property type="entry name" value="HTH_5"/>
    <property type="match status" value="1"/>
</dbReference>
<evidence type="ECO:0000313" key="4">
    <source>
        <dbReference type="Proteomes" id="UP000198928"/>
    </source>
</evidence>